<dbReference type="NCBIfam" id="TIGR01068">
    <property type="entry name" value="thioredoxin"/>
    <property type="match status" value="1"/>
</dbReference>
<evidence type="ECO:0000256" key="2">
    <source>
        <dbReference type="ARBA" id="ARBA00022448"/>
    </source>
</evidence>
<accession>A0A498S8K6</accession>
<dbReference type="GO" id="GO:0045454">
    <property type="term" value="P:cell redox homeostasis"/>
    <property type="evidence" value="ECO:0007669"/>
    <property type="project" value="TreeGrafter"/>
</dbReference>
<evidence type="ECO:0000256" key="3">
    <source>
        <dbReference type="ARBA" id="ARBA00022982"/>
    </source>
</evidence>
<organism evidence="7 8">
    <name type="scientific">Acanthocheilonema viteae</name>
    <name type="common">Filarial nematode worm</name>
    <name type="synonym">Dipetalonema viteae</name>
    <dbReference type="NCBI Taxonomy" id="6277"/>
    <lineage>
        <taxon>Eukaryota</taxon>
        <taxon>Metazoa</taxon>
        <taxon>Ecdysozoa</taxon>
        <taxon>Nematoda</taxon>
        <taxon>Chromadorea</taxon>
        <taxon>Rhabditida</taxon>
        <taxon>Spirurina</taxon>
        <taxon>Spiruromorpha</taxon>
        <taxon>Filarioidea</taxon>
        <taxon>Onchocercidae</taxon>
        <taxon>Acanthocheilonema</taxon>
    </lineage>
</organism>
<name>A0A498S8K6_ACAVI</name>
<dbReference type="Pfam" id="PF00085">
    <property type="entry name" value="Thioredoxin"/>
    <property type="match status" value="1"/>
</dbReference>
<dbReference type="InterPro" id="IPR036249">
    <property type="entry name" value="Thioredoxin-like_sf"/>
</dbReference>
<dbReference type="AlphaFoldDB" id="A0A498S8K6"/>
<evidence type="ECO:0000256" key="1">
    <source>
        <dbReference type="ARBA" id="ARBA00008987"/>
    </source>
</evidence>
<evidence type="ECO:0000256" key="5">
    <source>
        <dbReference type="ARBA" id="ARBA00023284"/>
    </source>
</evidence>
<protein>
    <recommendedName>
        <fullName evidence="6">Thioredoxin domain-containing protein</fullName>
    </recommendedName>
</protein>
<sequence>MLTGSRTRLQLYRLYKLFLVRYAAPSNVRCSFSFPIDQIKVPLQRLRINNGRMPKNSVLSRGFCNDESLAIIFNIEDEEDFAEKVVNSSVPVLVDFYADWCGPCKMLGPRIEAKVVGREGNVRLAKVNVDYAADVAMDYDVNAVPTVVAMKSGQVVARFEGVKTDDELDRFIDSIIDLE</sequence>
<dbReference type="Proteomes" id="UP000276991">
    <property type="component" value="Unassembled WGS sequence"/>
</dbReference>
<dbReference type="PANTHER" id="PTHR43601">
    <property type="entry name" value="THIOREDOXIN, MITOCHONDRIAL"/>
    <property type="match status" value="1"/>
</dbReference>
<dbReference type="PANTHER" id="PTHR43601:SF3">
    <property type="entry name" value="THIOREDOXIN, MITOCHONDRIAL"/>
    <property type="match status" value="1"/>
</dbReference>
<dbReference type="GO" id="GO:0005739">
    <property type="term" value="C:mitochondrion"/>
    <property type="evidence" value="ECO:0007669"/>
    <property type="project" value="TreeGrafter"/>
</dbReference>
<keyword evidence="5" id="KW-0676">Redox-active center</keyword>
<keyword evidence="2" id="KW-0813">Transport</keyword>
<keyword evidence="3" id="KW-0249">Electron transport</keyword>
<dbReference type="OrthoDB" id="19690at2759"/>
<dbReference type="InterPro" id="IPR005746">
    <property type="entry name" value="Thioredoxin"/>
</dbReference>
<dbReference type="CDD" id="cd02947">
    <property type="entry name" value="TRX_family"/>
    <property type="match status" value="1"/>
</dbReference>
<evidence type="ECO:0000256" key="4">
    <source>
        <dbReference type="ARBA" id="ARBA00023157"/>
    </source>
</evidence>
<proteinExistence type="inferred from homology"/>
<reference evidence="7 8" key="1">
    <citation type="submission" date="2018-08" db="EMBL/GenBank/DDBJ databases">
        <authorList>
            <person name="Laetsch R D."/>
            <person name="Stevens L."/>
            <person name="Kumar S."/>
            <person name="Blaxter L. M."/>
        </authorList>
    </citation>
    <scope>NUCLEOTIDE SEQUENCE [LARGE SCALE GENOMIC DNA]</scope>
</reference>
<feature type="domain" description="Thioredoxin" evidence="6">
    <location>
        <begin position="35"/>
        <end position="177"/>
    </location>
</feature>
<dbReference type="Gene3D" id="3.40.30.10">
    <property type="entry name" value="Glutaredoxin"/>
    <property type="match status" value="1"/>
</dbReference>
<dbReference type="InterPro" id="IPR017937">
    <property type="entry name" value="Thioredoxin_CS"/>
</dbReference>
<dbReference type="InterPro" id="IPR013766">
    <property type="entry name" value="Thioredoxin_domain"/>
</dbReference>
<evidence type="ECO:0000313" key="7">
    <source>
        <dbReference type="EMBL" id="VBB29798.1"/>
    </source>
</evidence>
<dbReference type="PROSITE" id="PS51352">
    <property type="entry name" value="THIOREDOXIN_2"/>
    <property type="match status" value="1"/>
</dbReference>
<comment type="similarity">
    <text evidence="1">Belongs to the thioredoxin family.</text>
</comment>
<dbReference type="FunFam" id="3.40.30.10:FF:000001">
    <property type="entry name" value="Thioredoxin"/>
    <property type="match status" value="1"/>
</dbReference>
<dbReference type="PRINTS" id="PR00421">
    <property type="entry name" value="THIOREDOXIN"/>
</dbReference>
<keyword evidence="4" id="KW-1015">Disulfide bond</keyword>
<dbReference type="PROSITE" id="PS00194">
    <property type="entry name" value="THIOREDOXIN_1"/>
    <property type="match status" value="1"/>
</dbReference>
<keyword evidence="8" id="KW-1185">Reference proteome</keyword>
<dbReference type="STRING" id="6277.A0A498S8K6"/>
<dbReference type="GO" id="GO:0015035">
    <property type="term" value="F:protein-disulfide reductase activity"/>
    <property type="evidence" value="ECO:0007669"/>
    <property type="project" value="InterPro"/>
</dbReference>
<evidence type="ECO:0000313" key="8">
    <source>
        <dbReference type="Proteomes" id="UP000276991"/>
    </source>
</evidence>
<dbReference type="EMBL" id="UPTC01000699">
    <property type="protein sequence ID" value="VBB29798.1"/>
    <property type="molecule type" value="Genomic_DNA"/>
</dbReference>
<dbReference type="SUPFAM" id="SSF52833">
    <property type="entry name" value="Thioredoxin-like"/>
    <property type="match status" value="1"/>
</dbReference>
<gene>
    <name evidence="7" type="ORF">NAV_LOCUS4589</name>
</gene>
<evidence type="ECO:0000259" key="6">
    <source>
        <dbReference type="PROSITE" id="PS51352"/>
    </source>
</evidence>